<evidence type="ECO:0000256" key="1">
    <source>
        <dbReference type="ARBA" id="ARBA00022553"/>
    </source>
</evidence>
<comment type="caution">
    <text evidence="6">The sequence shown here is derived from an EMBL/GenBank/DDBJ whole genome shotgun (WGS) entry which is preliminary data.</text>
</comment>
<keyword evidence="3" id="KW-0540">Nuclease</keyword>
<dbReference type="PANTHER" id="PTHR34139:SF1">
    <property type="entry name" value="RNASE MJ1380-RELATED"/>
    <property type="match status" value="1"/>
</dbReference>
<evidence type="ECO:0000313" key="6">
    <source>
        <dbReference type="EMBL" id="MBH5391459.1"/>
    </source>
</evidence>
<keyword evidence="4" id="KW-0547">Nucleotide-binding</keyword>
<dbReference type="PANTHER" id="PTHR34139">
    <property type="entry name" value="UPF0331 PROTEIN MJ0127"/>
    <property type="match status" value="1"/>
</dbReference>
<dbReference type="Pfam" id="PF01934">
    <property type="entry name" value="HepT-like"/>
    <property type="match status" value="1"/>
</dbReference>
<organism evidence="6 7">
    <name type="scientific">Bradyrhizobium diversitatis</name>
    <dbReference type="NCBI Taxonomy" id="2755406"/>
    <lineage>
        <taxon>Bacteria</taxon>
        <taxon>Pseudomonadati</taxon>
        <taxon>Pseudomonadota</taxon>
        <taxon>Alphaproteobacteria</taxon>
        <taxon>Hyphomicrobiales</taxon>
        <taxon>Nitrobacteraceae</taxon>
        <taxon>Bradyrhizobium</taxon>
    </lineage>
</organism>
<keyword evidence="2" id="KW-1277">Toxin-antitoxin system</keyword>
<keyword evidence="5" id="KW-0378">Hydrolase</keyword>
<gene>
    <name evidence="6" type="ORF">H1B27_35055</name>
</gene>
<protein>
    <submittedName>
        <fullName evidence="6">DUF86 domain-containing protein</fullName>
    </submittedName>
</protein>
<name>A0ABS0PDR9_9BRAD</name>
<evidence type="ECO:0000256" key="4">
    <source>
        <dbReference type="ARBA" id="ARBA00022741"/>
    </source>
</evidence>
<dbReference type="EMBL" id="JACEGD010000048">
    <property type="protein sequence ID" value="MBH5391459.1"/>
    <property type="molecule type" value="Genomic_DNA"/>
</dbReference>
<dbReference type="InterPro" id="IPR008201">
    <property type="entry name" value="HepT-like"/>
</dbReference>
<dbReference type="Proteomes" id="UP001194539">
    <property type="component" value="Unassembled WGS sequence"/>
</dbReference>
<dbReference type="RefSeq" id="WP_061878037.1">
    <property type="nucleotide sequence ID" value="NZ_JACEGD010000048.1"/>
</dbReference>
<keyword evidence="1" id="KW-0597">Phosphoprotein</keyword>
<evidence type="ECO:0000256" key="5">
    <source>
        <dbReference type="ARBA" id="ARBA00022801"/>
    </source>
</evidence>
<proteinExistence type="predicted"/>
<accession>A0ABS0PDR9</accession>
<reference evidence="6 7" key="1">
    <citation type="submission" date="2020-07" db="EMBL/GenBank/DDBJ databases">
        <title>Bradyrhizobium diversity isolated from nodules of indigenous legumes of Western Australia.</title>
        <authorList>
            <person name="Klepa M.S."/>
        </authorList>
    </citation>
    <scope>NUCLEOTIDE SEQUENCE [LARGE SCALE GENOMIC DNA]</scope>
    <source>
        <strain evidence="6 7">CNPSo 4019</strain>
    </source>
</reference>
<keyword evidence="7" id="KW-1185">Reference proteome</keyword>
<evidence type="ECO:0000313" key="7">
    <source>
        <dbReference type="Proteomes" id="UP001194539"/>
    </source>
</evidence>
<sequence>MPPTAEDRLRDILEAITDIESVVKGLSFDQFVSERTSRLAIERLLEIVCEASRFIPDEIKRTEPGIDWRKMIDFGNLLRHAYHMTKAEIVWDIIRTHLPPLKSCAEDTFACRAPSGWTR</sequence>
<dbReference type="InterPro" id="IPR051813">
    <property type="entry name" value="HepT_RNase_toxin"/>
</dbReference>
<evidence type="ECO:0000256" key="2">
    <source>
        <dbReference type="ARBA" id="ARBA00022649"/>
    </source>
</evidence>
<evidence type="ECO:0000256" key="3">
    <source>
        <dbReference type="ARBA" id="ARBA00022722"/>
    </source>
</evidence>